<dbReference type="Proteomes" id="UP001548832">
    <property type="component" value="Unassembled WGS sequence"/>
</dbReference>
<name>A0ABV2DLC2_9HYPH</name>
<dbReference type="Pfam" id="PF01548">
    <property type="entry name" value="DEDD_Tnp_IS110"/>
    <property type="match status" value="1"/>
</dbReference>
<comment type="caution">
    <text evidence="3">The sequence shown here is derived from an EMBL/GenBank/DDBJ whole genome shotgun (WGS) entry which is preliminary data.</text>
</comment>
<dbReference type="InterPro" id="IPR047650">
    <property type="entry name" value="Transpos_IS110"/>
</dbReference>
<protein>
    <submittedName>
        <fullName evidence="3">IS110 family transposase</fullName>
    </submittedName>
</protein>
<accession>A0ABV2DLC2</accession>
<feature type="domain" description="Transposase IS116/IS110/IS902 C-terminal" evidence="2">
    <location>
        <begin position="213"/>
        <end position="292"/>
    </location>
</feature>
<feature type="domain" description="Transposase IS110-like N-terminal" evidence="1">
    <location>
        <begin position="5"/>
        <end position="149"/>
    </location>
</feature>
<dbReference type="NCBIfam" id="NF033542">
    <property type="entry name" value="transpos_IS110"/>
    <property type="match status" value="1"/>
</dbReference>
<dbReference type="PANTHER" id="PTHR33055">
    <property type="entry name" value="TRANSPOSASE FOR INSERTION SEQUENCE ELEMENT IS1111A"/>
    <property type="match status" value="1"/>
</dbReference>
<evidence type="ECO:0000259" key="2">
    <source>
        <dbReference type="Pfam" id="PF02371"/>
    </source>
</evidence>
<dbReference type="InterPro" id="IPR002525">
    <property type="entry name" value="Transp_IS110-like_N"/>
</dbReference>
<dbReference type="InterPro" id="IPR003346">
    <property type="entry name" value="Transposase_20"/>
</dbReference>
<dbReference type="EMBL" id="JBEWSZ010000002">
    <property type="protein sequence ID" value="MET2830891.1"/>
    <property type="molecule type" value="Genomic_DNA"/>
</dbReference>
<organism evidence="3 4">
    <name type="scientific">Mesorhizobium shangrilense</name>
    <dbReference type="NCBI Taxonomy" id="460060"/>
    <lineage>
        <taxon>Bacteria</taxon>
        <taxon>Pseudomonadati</taxon>
        <taxon>Pseudomonadota</taxon>
        <taxon>Alphaproteobacteria</taxon>
        <taxon>Hyphomicrobiales</taxon>
        <taxon>Phyllobacteriaceae</taxon>
        <taxon>Mesorhizobium</taxon>
    </lineage>
</organism>
<evidence type="ECO:0000313" key="4">
    <source>
        <dbReference type="Proteomes" id="UP001548832"/>
    </source>
</evidence>
<sequence>MKHYVGLDVSLAETAICVVDEDGIIFREGVAASDPNDIADWLERLDLNLARVGLEAGATAAWLYNGLRKRGLAAICIDPRRLRALTKTMPIKNDRNDARAIAGCMRVGWFSIVHVKSDESQEIRMLLCNRRTLQTKQIDIENEIRGTLRVFGIKLAGRITSGPFEGRVLDLIENAPRLAAMVKPMLIARAALRQQCAVLHKMMLDMVRKDETCRRLMTIPGVGAITAVTYLTTIDDPARFERSRDVGAHLGLTPKKYASGEVDRNSGISKCGDVAMRSTLYQASLALLTRSTKNSAIRAWGLAVAKRRGLRRAVVAVARKLAIVMHRIWAEGTEYRWEGKAAATN</sequence>
<dbReference type="PANTHER" id="PTHR33055:SF3">
    <property type="entry name" value="PUTATIVE TRANSPOSASE FOR IS117-RELATED"/>
    <property type="match status" value="1"/>
</dbReference>
<reference evidence="3 4" key="1">
    <citation type="submission" date="2024-06" db="EMBL/GenBank/DDBJ databases">
        <authorList>
            <person name="Kim D.-U."/>
        </authorList>
    </citation>
    <scope>NUCLEOTIDE SEQUENCE [LARGE SCALE GENOMIC DNA]</scope>
    <source>
        <strain evidence="3 4">KACC15460</strain>
    </source>
</reference>
<evidence type="ECO:0000259" key="1">
    <source>
        <dbReference type="Pfam" id="PF01548"/>
    </source>
</evidence>
<dbReference type="Pfam" id="PF02371">
    <property type="entry name" value="Transposase_20"/>
    <property type="match status" value="1"/>
</dbReference>
<evidence type="ECO:0000313" key="3">
    <source>
        <dbReference type="EMBL" id="MET2830891.1"/>
    </source>
</evidence>
<dbReference type="RefSeq" id="WP_354462958.1">
    <property type="nucleotide sequence ID" value="NZ_JBEWSZ010000002.1"/>
</dbReference>
<keyword evidence="4" id="KW-1185">Reference proteome</keyword>
<gene>
    <name evidence="3" type="ORF">ABVQ20_28280</name>
</gene>
<proteinExistence type="predicted"/>